<feature type="domain" description="THIF-type NAD/FAD binding fold" evidence="1">
    <location>
        <begin position="14"/>
        <end position="265"/>
    </location>
</feature>
<protein>
    <submittedName>
        <fullName evidence="2">tRNA A37 threonylcarbamoyladenosine dehydratase</fullName>
    </submittedName>
</protein>
<evidence type="ECO:0000313" key="2">
    <source>
        <dbReference type="EMBL" id="SUQ24913.1"/>
    </source>
</evidence>
<dbReference type="EMBL" id="UHJL01000003">
    <property type="protein sequence ID" value="SUQ24913.1"/>
    <property type="molecule type" value="Genomic_DNA"/>
</dbReference>
<dbReference type="PANTHER" id="PTHR43267">
    <property type="entry name" value="TRNA THREONYLCARBAMOYLADENOSINE DEHYDRATASE"/>
    <property type="match status" value="1"/>
</dbReference>
<dbReference type="GO" id="GO:0019752">
    <property type="term" value="P:carboxylic acid metabolic process"/>
    <property type="evidence" value="ECO:0007669"/>
    <property type="project" value="InterPro"/>
</dbReference>
<organism evidence="2 3">
    <name type="scientific">Fibrobacter succinogenes</name>
    <name type="common">Bacteroides succinogenes</name>
    <dbReference type="NCBI Taxonomy" id="833"/>
    <lineage>
        <taxon>Bacteria</taxon>
        <taxon>Pseudomonadati</taxon>
        <taxon>Fibrobacterota</taxon>
        <taxon>Fibrobacteria</taxon>
        <taxon>Fibrobacterales</taxon>
        <taxon>Fibrobacteraceae</taxon>
        <taxon>Fibrobacter</taxon>
    </lineage>
</organism>
<dbReference type="GO" id="GO:0061504">
    <property type="term" value="P:cyclic threonylcarbamoyladenosine biosynthetic process"/>
    <property type="evidence" value="ECO:0007669"/>
    <property type="project" value="TreeGrafter"/>
</dbReference>
<dbReference type="GO" id="GO:0061503">
    <property type="term" value="F:tRNA threonylcarbamoyladenosine dehydratase"/>
    <property type="evidence" value="ECO:0007669"/>
    <property type="project" value="TreeGrafter"/>
</dbReference>
<dbReference type="InterPro" id="IPR000594">
    <property type="entry name" value="ThiF_NAD_FAD-bd"/>
</dbReference>
<dbReference type="InterPro" id="IPR035985">
    <property type="entry name" value="Ubiquitin-activating_enz"/>
</dbReference>
<dbReference type="InterPro" id="IPR001557">
    <property type="entry name" value="L-lactate/malate_DH"/>
</dbReference>
<dbReference type="Pfam" id="PF00899">
    <property type="entry name" value="ThiF"/>
    <property type="match status" value="1"/>
</dbReference>
<dbReference type="RefSeq" id="WP_109573264.1">
    <property type="nucleotide sequence ID" value="NZ_UHJL01000003.1"/>
</dbReference>
<reference evidence="2 3" key="1">
    <citation type="submission" date="2017-08" db="EMBL/GenBank/DDBJ databases">
        <authorList>
            <person name="de Groot N.N."/>
        </authorList>
    </citation>
    <scope>NUCLEOTIDE SEQUENCE [LARGE SCALE GENOMIC DNA]</scope>
    <source>
        <strain evidence="2 3">HM2</strain>
    </source>
</reference>
<dbReference type="GO" id="GO:0008641">
    <property type="term" value="F:ubiquitin-like modifier activating enzyme activity"/>
    <property type="evidence" value="ECO:0007669"/>
    <property type="project" value="InterPro"/>
</dbReference>
<accession>A0A380S7B6</accession>
<evidence type="ECO:0000259" key="1">
    <source>
        <dbReference type="Pfam" id="PF00899"/>
    </source>
</evidence>
<dbReference type="AlphaFoldDB" id="A0A380S7B6"/>
<evidence type="ECO:0000313" key="3">
    <source>
        <dbReference type="Proteomes" id="UP000255423"/>
    </source>
</evidence>
<sequence>MGIEKGIFNRTSLLLGDDVMDCIYQKRVIIFGLGGVGSWCAESLVRSGIKELVLVDSDRVCVTNVNRQLMATTKTVGQVKVEVLKNRLLEINPHANIVALQDIYEDANTDKFQLDTFDYIIDAIDSLENKMQLLWHATHTKATVFSSMGAALKMDPTKIKVAEFWKVTGCPLARALRDKFKRKKLWLKKKVLCVYSDELLKNRGQNSSCGTDACMCPKVRQERSEAELKNAELVDHEWCSSKAQINGTMAHATAIFGFMIAGLVMNDIYQKALTQAE</sequence>
<dbReference type="GO" id="GO:0016616">
    <property type="term" value="F:oxidoreductase activity, acting on the CH-OH group of donors, NAD or NADP as acceptor"/>
    <property type="evidence" value="ECO:0007669"/>
    <property type="project" value="InterPro"/>
</dbReference>
<dbReference type="InterPro" id="IPR045886">
    <property type="entry name" value="ThiF/MoeB/HesA"/>
</dbReference>
<dbReference type="CDD" id="cd00755">
    <property type="entry name" value="YgdL_like"/>
    <property type="match status" value="1"/>
</dbReference>
<proteinExistence type="predicted"/>
<dbReference type="PRINTS" id="PR00086">
    <property type="entry name" value="LLDHDRGNASE"/>
</dbReference>
<name>A0A380S7B6_FIBSU</name>
<dbReference type="SUPFAM" id="SSF69572">
    <property type="entry name" value="Activating enzymes of the ubiquitin-like proteins"/>
    <property type="match status" value="1"/>
</dbReference>
<dbReference type="Gene3D" id="3.40.50.720">
    <property type="entry name" value="NAD(P)-binding Rossmann-like Domain"/>
    <property type="match status" value="1"/>
</dbReference>
<gene>
    <name evidence="2" type="ORF">SAMN05661053_2327</name>
</gene>
<dbReference type="Proteomes" id="UP000255423">
    <property type="component" value="Unassembled WGS sequence"/>
</dbReference>
<dbReference type="PANTHER" id="PTHR43267:SF1">
    <property type="entry name" value="TRNA THREONYLCARBAMOYLADENOSINE DEHYDRATASE"/>
    <property type="match status" value="1"/>
</dbReference>